<dbReference type="eggNOG" id="KOG0800">
    <property type="taxonomic scope" value="Eukaryota"/>
</dbReference>
<dbReference type="InterPro" id="IPR013083">
    <property type="entry name" value="Znf_RING/FYVE/PHD"/>
</dbReference>
<dbReference type="SUPFAM" id="SSF57850">
    <property type="entry name" value="RING/U-box"/>
    <property type="match status" value="1"/>
</dbReference>
<dbReference type="GO" id="GO:0008270">
    <property type="term" value="F:zinc ion binding"/>
    <property type="evidence" value="ECO:0007669"/>
    <property type="project" value="UniProtKB-KW"/>
</dbReference>
<dbReference type="PROSITE" id="PS50089">
    <property type="entry name" value="ZF_RING_2"/>
    <property type="match status" value="1"/>
</dbReference>
<name>W9R9Y3_9ROSA</name>
<evidence type="ECO:0000259" key="2">
    <source>
        <dbReference type="PROSITE" id="PS50089"/>
    </source>
</evidence>
<keyword evidence="1" id="KW-0863">Zinc-finger</keyword>
<dbReference type="InterPro" id="IPR001841">
    <property type="entry name" value="Znf_RING"/>
</dbReference>
<keyword evidence="4" id="KW-1185">Reference proteome</keyword>
<dbReference type="Gene3D" id="3.30.40.10">
    <property type="entry name" value="Zinc/RING finger domain, C3HC4 (zinc finger)"/>
    <property type="match status" value="1"/>
</dbReference>
<keyword evidence="1" id="KW-0479">Metal-binding</keyword>
<keyword evidence="1" id="KW-0862">Zinc</keyword>
<organism evidence="3 4">
    <name type="scientific">Morus notabilis</name>
    <dbReference type="NCBI Taxonomy" id="981085"/>
    <lineage>
        <taxon>Eukaryota</taxon>
        <taxon>Viridiplantae</taxon>
        <taxon>Streptophyta</taxon>
        <taxon>Embryophyta</taxon>
        <taxon>Tracheophyta</taxon>
        <taxon>Spermatophyta</taxon>
        <taxon>Magnoliopsida</taxon>
        <taxon>eudicotyledons</taxon>
        <taxon>Gunneridae</taxon>
        <taxon>Pentapetalae</taxon>
        <taxon>rosids</taxon>
        <taxon>fabids</taxon>
        <taxon>Rosales</taxon>
        <taxon>Moraceae</taxon>
        <taxon>Moreae</taxon>
        <taxon>Morus</taxon>
    </lineage>
</organism>
<protein>
    <submittedName>
        <fullName evidence="3">E3 ubiquitin-protein ligase</fullName>
    </submittedName>
</protein>
<reference evidence="4" key="1">
    <citation type="submission" date="2013-01" db="EMBL/GenBank/DDBJ databases">
        <title>Draft Genome Sequence of a Mulberry Tree, Morus notabilis C.K. Schneid.</title>
        <authorList>
            <person name="He N."/>
            <person name="Zhao S."/>
        </authorList>
    </citation>
    <scope>NUCLEOTIDE SEQUENCE</scope>
</reference>
<feature type="domain" description="RING-type" evidence="2">
    <location>
        <begin position="7"/>
        <end position="37"/>
    </location>
</feature>
<evidence type="ECO:0000256" key="1">
    <source>
        <dbReference type="PROSITE-ProRule" id="PRU00175"/>
    </source>
</evidence>
<dbReference type="Pfam" id="PF13639">
    <property type="entry name" value="zf-RING_2"/>
    <property type="match status" value="1"/>
</dbReference>
<dbReference type="AlphaFoldDB" id="W9R9Y3"/>
<accession>W9R9Y3</accession>
<dbReference type="EMBL" id="KE344494">
    <property type="protein sequence ID" value="EXB64090.1"/>
    <property type="molecule type" value="Genomic_DNA"/>
</dbReference>
<gene>
    <name evidence="3" type="ORF">L484_013100</name>
</gene>
<dbReference type="PANTHER" id="PTHR47531">
    <property type="entry name" value="RING/U-BOX SUPERFAMILY PROTEIN"/>
    <property type="match status" value="1"/>
</dbReference>
<proteinExistence type="predicted"/>
<evidence type="ECO:0000313" key="4">
    <source>
        <dbReference type="Proteomes" id="UP000030645"/>
    </source>
</evidence>
<dbReference type="PANTHER" id="PTHR47531:SF2">
    <property type="entry name" value="RING_U-BOX SUPERFAMILY PROTEIN"/>
    <property type="match status" value="1"/>
</dbReference>
<sequence>MDKLVKCYICLVEYEEGDRMRILPCHHEFHKTCVDKWLKEIHSFDASGNGLHWLKHNSAAEPDLEERVC</sequence>
<dbReference type="Proteomes" id="UP000030645">
    <property type="component" value="Unassembled WGS sequence"/>
</dbReference>
<evidence type="ECO:0000313" key="3">
    <source>
        <dbReference type="EMBL" id="EXB64090.1"/>
    </source>
</evidence>